<evidence type="ECO:0000313" key="2">
    <source>
        <dbReference type="Proteomes" id="UP000825701"/>
    </source>
</evidence>
<dbReference type="KEGG" id="cmet:K6K41_14810"/>
<accession>A0A9E6R839</accession>
<evidence type="ECO:0000313" key="1">
    <source>
        <dbReference type="EMBL" id="QZN98377.1"/>
    </source>
</evidence>
<protein>
    <submittedName>
        <fullName evidence="1">Uncharacterized protein</fullName>
    </submittedName>
</protein>
<dbReference type="AlphaFoldDB" id="A0A9E6R839"/>
<dbReference type="RefSeq" id="WP_261401287.1">
    <property type="nucleotide sequence ID" value="NZ_CP081869.1"/>
</dbReference>
<keyword evidence="2" id="KW-1185">Reference proteome</keyword>
<sequence>MCVQCRRCGRKSVFGSTSAEARLSDDDVSTRLVCSSCGGRGVKAMRLCDDREARRWLADR</sequence>
<dbReference type="Proteomes" id="UP000825701">
    <property type="component" value="Chromosome"/>
</dbReference>
<organism evidence="1 2">
    <name type="scientific">Chenggangzhangella methanolivorans</name>
    <dbReference type="NCBI Taxonomy" id="1437009"/>
    <lineage>
        <taxon>Bacteria</taxon>
        <taxon>Pseudomonadati</taxon>
        <taxon>Pseudomonadota</taxon>
        <taxon>Alphaproteobacteria</taxon>
        <taxon>Hyphomicrobiales</taxon>
        <taxon>Methylopilaceae</taxon>
        <taxon>Chenggangzhangella</taxon>
    </lineage>
</organism>
<name>A0A9E6R839_9HYPH</name>
<reference evidence="1" key="1">
    <citation type="submission" date="2021-08" db="EMBL/GenBank/DDBJ databases">
        <authorList>
            <person name="Zhang H."/>
            <person name="Xu M."/>
            <person name="Yu Z."/>
            <person name="Yang L."/>
            <person name="Cai Y."/>
        </authorList>
    </citation>
    <scope>NUCLEOTIDE SEQUENCE</scope>
    <source>
        <strain evidence="1">CHL1</strain>
    </source>
</reference>
<proteinExistence type="predicted"/>
<dbReference type="EMBL" id="CP081869">
    <property type="protein sequence ID" value="QZN98377.1"/>
    <property type="molecule type" value="Genomic_DNA"/>
</dbReference>
<gene>
    <name evidence="1" type="ORF">K6K41_14810</name>
</gene>